<protein>
    <recommendedName>
        <fullName evidence="1">Peptidase C1A papain C-terminal domain-containing protein</fullName>
    </recommendedName>
</protein>
<dbReference type="InterPro" id="IPR038765">
    <property type="entry name" value="Papain-like_cys_pep_sf"/>
</dbReference>
<dbReference type="Gene3D" id="3.90.70.10">
    <property type="entry name" value="Cysteine proteinases"/>
    <property type="match status" value="1"/>
</dbReference>
<feature type="domain" description="Peptidase C1A papain C-terminal" evidence="1">
    <location>
        <begin position="39"/>
        <end position="66"/>
    </location>
</feature>
<name>A0A6N2LFY2_SALVM</name>
<sequence length="70" mass="7367">MLLPGRAQAGLFVFVGRRGWVDADRAAWSGPFLKRGCTAGAVTPVKNQGSCGSCWPFLAVKVTNQIVTGS</sequence>
<dbReference type="GO" id="GO:0008234">
    <property type="term" value="F:cysteine-type peptidase activity"/>
    <property type="evidence" value="ECO:0007669"/>
    <property type="project" value="InterPro"/>
</dbReference>
<organism evidence="2">
    <name type="scientific">Salix viminalis</name>
    <name type="common">Common osier</name>
    <name type="synonym">Basket willow</name>
    <dbReference type="NCBI Taxonomy" id="40686"/>
    <lineage>
        <taxon>Eukaryota</taxon>
        <taxon>Viridiplantae</taxon>
        <taxon>Streptophyta</taxon>
        <taxon>Embryophyta</taxon>
        <taxon>Tracheophyta</taxon>
        <taxon>Spermatophyta</taxon>
        <taxon>Magnoliopsida</taxon>
        <taxon>eudicotyledons</taxon>
        <taxon>Gunneridae</taxon>
        <taxon>Pentapetalae</taxon>
        <taxon>rosids</taxon>
        <taxon>fabids</taxon>
        <taxon>Malpighiales</taxon>
        <taxon>Salicaceae</taxon>
        <taxon>Saliceae</taxon>
        <taxon>Salix</taxon>
    </lineage>
</organism>
<dbReference type="EMBL" id="CAADRP010001112">
    <property type="protein sequence ID" value="VFU36276.1"/>
    <property type="molecule type" value="Genomic_DNA"/>
</dbReference>
<dbReference type="Pfam" id="PF00112">
    <property type="entry name" value="Peptidase_C1"/>
    <property type="match status" value="1"/>
</dbReference>
<dbReference type="SUPFAM" id="SSF54001">
    <property type="entry name" value="Cysteine proteinases"/>
    <property type="match status" value="1"/>
</dbReference>
<evidence type="ECO:0000313" key="2">
    <source>
        <dbReference type="EMBL" id="VFU36276.1"/>
    </source>
</evidence>
<proteinExistence type="predicted"/>
<dbReference type="InterPro" id="IPR000668">
    <property type="entry name" value="Peptidase_C1A_C"/>
</dbReference>
<evidence type="ECO:0000259" key="1">
    <source>
        <dbReference type="Pfam" id="PF00112"/>
    </source>
</evidence>
<reference evidence="2" key="1">
    <citation type="submission" date="2019-03" db="EMBL/GenBank/DDBJ databases">
        <authorList>
            <person name="Mank J."/>
            <person name="Almeida P."/>
        </authorList>
    </citation>
    <scope>NUCLEOTIDE SEQUENCE</scope>
    <source>
        <strain evidence="2">78183</strain>
    </source>
</reference>
<accession>A0A6N2LFY2</accession>
<dbReference type="AlphaFoldDB" id="A0A6N2LFY2"/>
<dbReference type="GO" id="GO:0006508">
    <property type="term" value="P:proteolysis"/>
    <property type="evidence" value="ECO:0007669"/>
    <property type="project" value="InterPro"/>
</dbReference>
<gene>
    <name evidence="2" type="ORF">SVIM_LOCUS181457</name>
</gene>